<dbReference type="Proteomes" id="UP001428290">
    <property type="component" value="Unassembled WGS sequence"/>
</dbReference>
<feature type="transmembrane region" description="Helical" evidence="8">
    <location>
        <begin position="117"/>
        <end position="138"/>
    </location>
</feature>
<feature type="transmembrane region" description="Helical" evidence="8">
    <location>
        <begin position="88"/>
        <end position="110"/>
    </location>
</feature>
<feature type="transmembrane region" description="Helical" evidence="8">
    <location>
        <begin position="12"/>
        <end position="31"/>
    </location>
</feature>
<keyword evidence="3" id="KW-0808">Transferase</keyword>
<evidence type="ECO:0000313" key="10">
    <source>
        <dbReference type="Proteomes" id="UP001428290"/>
    </source>
</evidence>
<dbReference type="InterPro" id="IPR018584">
    <property type="entry name" value="GT87"/>
</dbReference>
<name>A0ABP9XA89_9CHLR</name>
<keyword evidence="4 8" id="KW-0812">Transmembrane</keyword>
<sequence length="340" mass="38056">MRPLAMLPWESARLIWFVGNSVLLGVCLGQLGRWINASWKRIVVTISVCFMIPAFYDTLLLGQINIILLALLLLHFRSLEQAQTARSRILSGMILGITAGIKIFPVFFAIPLMLRRQWAACVGVCLGGIATLGIGMIGSGTTATTIQFVQDILLGLEGTNIADQSVWDVMGRLFEPHTFTYAYQSATNKVTVTLQPLIDAGWVGTLIGTMIFLLIIGVTIRTRVQQRSYTNTQSIWLDGSMSIILVMLFLPVVHDHYLSLLLIPGFTMIRYGADWVWSKPQYLMIGGLILGALILQRYWRVLLNIYPSPLVLAWGFLATSLLWGMYLYWQRNGPITESQK</sequence>
<comment type="caution">
    <text evidence="9">The sequence shown here is derived from an EMBL/GenBank/DDBJ whole genome shotgun (WGS) entry which is preliminary data.</text>
</comment>
<reference evidence="9 10" key="1">
    <citation type="submission" date="2024-02" db="EMBL/GenBank/DDBJ databases">
        <title>Herpetosiphon gulosus NBRC 112829.</title>
        <authorList>
            <person name="Ichikawa N."/>
            <person name="Katano-Makiyama Y."/>
            <person name="Hidaka K."/>
        </authorList>
    </citation>
    <scope>NUCLEOTIDE SEQUENCE [LARGE SCALE GENOMIC DNA]</scope>
    <source>
        <strain evidence="9 10">NBRC 112829</strain>
    </source>
</reference>
<evidence type="ECO:0000256" key="5">
    <source>
        <dbReference type="ARBA" id="ARBA00022989"/>
    </source>
</evidence>
<dbReference type="EMBL" id="BAABRU010000055">
    <property type="protein sequence ID" value="GAA5531488.1"/>
    <property type="molecule type" value="Genomic_DNA"/>
</dbReference>
<evidence type="ECO:0000256" key="3">
    <source>
        <dbReference type="ARBA" id="ARBA00022679"/>
    </source>
</evidence>
<comment type="similarity">
    <text evidence="7">Belongs to the glycosyltransferase 87 family.</text>
</comment>
<evidence type="ECO:0000256" key="6">
    <source>
        <dbReference type="ARBA" id="ARBA00023136"/>
    </source>
</evidence>
<evidence type="ECO:0008006" key="11">
    <source>
        <dbReference type="Google" id="ProtNLM"/>
    </source>
</evidence>
<evidence type="ECO:0000313" key="9">
    <source>
        <dbReference type="EMBL" id="GAA5531488.1"/>
    </source>
</evidence>
<keyword evidence="5 8" id="KW-1133">Transmembrane helix</keyword>
<dbReference type="Pfam" id="PF09594">
    <property type="entry name" value="GT87"/>
    <property type="match status" value="1"/>
</dbReference>
<proteinExistence type="inferred from homology"/>
<evidence type="ECO:0000256" key="1">
    <source>
        <dbReference type="ARBA" id="ARBA00004651"/>
    </source>
</evidence>
<keyword evidence="10" id="KW-1185">Reference proteome</keyword>
<feature type="transmembrane region" description="Helical" evidence="8">
    <location>
        <begin position="311"/>
        <end position="329"/>
    </location>
</feature>
<feature type="transmembrane region" description="Helical" evidence="8">
    <location>
        <begin position="282"/>
        <end position="299"/>
    </location>
</feature>
<protein>
    <recommendedName>
        <fullName evidence="11">DUF2029 domain-containing protein</fullName>
    </recommendedName>
</protein>
<gene>
    <name evidence="9" type="ORF">Hgul01_05313</name>
</gene>
<keyword evidence="2" id="KW-1003">Cell membrane</keyword>
<feature type="transmembrane region" description="Helical" evidence="8">
    <location>
        <begin position="200"/>
        <end position="220"/>
    </location>
</feature>
<comment type="subcellular location">
    <subcellularLocation>
        <location evidence="1">Cell membrane</location>
        <topology evidence="1">Multi-pass membrane protein</topology>
    </subcellularLocation>
</comment>
<evidence type="ECO:0000256" key="8">
    <source>
        <dbReference type="SAM" id="Phobius"/>
    </source>
</evidence>
<evidence type="ECO:0000256" key="7">
    <source>
        <dbReference type="ARBA" id="ARBA00024033"/>
    </source>
</evidence>
<evidence type="ECO:0000256" key="2">
    <source>
        <dbReference type="ARBA" id="ARBA00022475"/>
    </source>
</evidence>
<feature type="transmembrane region" description="Helical" evidence="8">
    <location>
        <begin position="43"/>
        <end position="76"/>
    </location>
</feature>
<evidence type="ECO:0000256" key="4">
    <source>
        <dbReference type="ARBA" id="ARBA00022692"/>
    </source>
</evidence>
<accession>A0ABP9XA89</accession>
<keyword evidence="6 8" id="KW-0472">Membrane</keyword>
<organism evidence="9 10">
    <name type="scientific">Herpetosiphon gulosus</name>
    <dbReference type="NCBI Taxonomy" id="1973496"/>
    <lineage>
        <taxon>Bacteria</taxon>
        <taxon>Bacillati</taxon>
        <taxon>Chloroflexota</taxon>
        <taxon>Chloroflexia</taxon>
        <taxon>Herpetosiphonales</taxon>
        <taxon>Herpetosiphonaceae</taxon>
        <taxon>Herpetosiphon</taxon>
    </lineage>
</organism>